<dbReference type="AlphaFoldDB" id="A0A7V1PUX1"/>
<dbReference type="InterPro" id="IPR039018">
    <property type="entry name" value="VapC20-like"/>
</dbReference>
<dbReference type="SUPFAM" id="SSF88723">
    <property type="entry name" value="PIN domain-like"/>
    <property type="match status" value="1"/>
</dbReference>
<dbReference type="Proteomes" id="UP000886005">
    <property type="component" value="Unassembled WGS sequence"/>
</dbReference>
<dbReference type="GO" id="GO:0004521">
    <property type="term" value="F:RNA endonuclease activity"/>
    <property type="evidence" value="ECO:0007669"/>
    <property type="project" value="InterPro"/>
</dbReference>
<organism evidence="2">
    <name type="scientific">Caldithrix abyssi</name>
    <dbReference type="NCBI Taxonomy" id="187145"/>
    <lineage>
        <taxon>Bacteria</taxon>
        <taxon>Pseudomonadati</taxon>
        <taxon>Calditrichota</taxon>
        <taxon>Calditrichia</taxon>
        <taxon>Calditrichales</taxon>
        <taxon>Calditrichaceae</taxon>
        <taxon>Caldithrix</taxon>
    </lineage>
</organism>
<comment type="caution">
    <text evidence="2">The sequence shown here is derived from an EMBL/GenBank/DDBJ whole genome shotgun (WGS) entry which is preliminary data.</text>
</comment>
<proteinExistence type="predicted"/>
<dbReference type="InterPro" id="IPR002716">
    <property type="entry name" value="PIN_dom"/>
</dbReference>
<dbReference type="GO" id="GO:0016075">
    <property type="term" value="P:rRNA catabolic process"/>
    <property type="evidence" value="ECO:0007669"/>
    <property type="project" value="TreeGrafter"/>
</dbReference>
<name>A0A7V1PUX1_CALAY</name>
<dbReference type="PANTHER" id="PTHR42188:SF1">
    <property type="entry name" value="23S RRNA-SPECIFIC ENDONUCLEASE VAPC20"/>
    <property type="match status" value="1"/>
</dbReference>
<feature type="domain" description="PIN" evidence="1">
    <location>
        <begin position="7"/>
        <end position="135"/>
    </location>
</feature>
<reference evidence="2" key="1">
    <citation type="journal article" date="2020" name="mSystems">
        <title>Genome- and Community-Level Interaction Insights into Carbon Utilization and Element Cycling Functions of Hydrothermarchaeota in Hydrothermal Sediment.</title>
        <authorList>
            <person name="Zhou Z."/>
            <person name="Liu Y."/>
            <person name="Xu W."/>
            <person name="Pan J."/>
            <person name="Luo Z.H."/>
            <person name="Li M."/>
        </authorList>
    </citation>
    <scope>NUCLEOTIDE SEQUENCE [LARGE SCALE GENOMIC DNA]</scope>
    <source>
        <strain evidence="2">HyVt-456</strain>
    </source>
</reference>
<dbReference type="PANTHER" id="PTHR42188">
    <property type="entry name" value="23S RRNA-SPECIFIC ENDONUCLEASE VAPC20"/>
    <property type="match status" value="1"/>
</dbReference>
<dbReference type="Pfam" id="PF01850">
    <property type="entry name" value="PIN"/>
    <property type="match status" value="1"/>
</dbReference>
<dbReference type="Gene3D" id="3.40.50.1010">
    <property type="entry name" value="5'-nuclease"/>
    <property type="match status" value="1"/>
</dbReference>
<dbReference type="InterPro" id="IPR029060">
    <property type="entry name" value="PIN-like_dom_sf"/>
</dbReference>
<evidence type="ECO:0000313" key="2">
    <source>
        <dbReference type="EMBL" id="HED10336.1"/>
    </source>
</evidence>
<sequence>MKKSSNVFIDTSAWLAILDPADDHHEKARDYYAGLLERSARLFTNNVVLDETLDRIKQNLGEKVAMEYLSILDEGVLSVSIRLDWISRRVRRTAIENMISNKKTELTLKHFYILETLRRRRIDIVFSFDQALKNFDYPIMPQGI</sequence>
<evidence type="ECO:0000259" key="1">
    <source>
        <dbReference type="Pfam" id="PF01850"/>
    </source>
</evidence>
<protein>
    <submittedName>
        <fullName evidence="2">PIN domain-containing protein</fullName>
    </submittedName>
</protein>
<accession>A0A7V1PUX1</accession>
<dbReference type="EMBL" id="DRLD01000178">
    <property type="protein sequence ID" value="HED10336.1"/>
    <property type="molecule type" value="Genomic_DNA"/>
</dbReference>
<gene>
    <name evidence="2" type="ORF">ENJ10_06580</name>
</gene>